<dbReference type="Pfam" id="PF01551">
    <property type="entry name" value="Peptidase_M23"/>
    <property type="match status" value="1"/>
</dbReference>
<dbReference type="PANTHER" id="PTHR21666">
    <property type="entry name" value="PEPTIDASE-RELATED"/>
    <property type="match status" value="1"/>
</dbReference>
<keyword evidence="3" id="KW-0472">Membrane</keyword>
<feature type="coiled-coil region" evidence="2">
    <location>
        <begin position="75"/>
        <end position="109"/>
    </location>
</feature>
<keyword evidence="3" id="KW-0812">Transmembrane</keyword>
<dbReference type="Gene3D" id="2.70.70.10">
    <property type="entry name" value="Glucose Permease (Domain IIA)"/>
    <property type="match status" value="1"/>
</dbReference>
<proteinExistence type="predicted"/>
<evidence type="ECO:0000313" key="5">
    <source>
        <dbReference type="EMBL" id="SFV50623.1"/>
    </source>
</evidence>
<evidence type="ECO:0000256" key="1">
    <source>
        <dbReference type="ARBA" id="ARBA00022729"/>
    </source>
</evidence>
<dbReference type="PANTHER" id="PTHR21666:SF289">
    <property type="entry name" value="L-ALA--D-GLU ENDOPEPTIDASE"/>
    <property type="match status" value="1"/>
</dbReference>
<dbReference type="CDD" id="cd12797">
    <property type="entry name" value="M23_peptidase"/>
    <property type="match status" value="1"/>
</dbReference>
<protein>
    <submittedName>
        <fullName evidence="5">Peptidase, M23/M37 family</fullName>
    </submittedName>
</protein>
<keyword evidence="1" id="KW-0732">Signal</keyword>
<feature type="transmembrane region" description="Helical" evidence="3">
    <location>
        <begin position="28"/>
        <end position="50"/>
    </location>
</feature>
<feature type="domain" description="M23ase beta-sheet core" evidence="4">
    <location>
        <begin position="169"/>
        <end position="265"/>
    </location>
</feature>
<dbReference type="SUPFAM" id="SSF51261">
    <property type="entry name" value="Duplicated hybrid motif"/>
    <property type="match status" value="1"/>
</dbReference>
<dbReference type="FunFam" id="2.70.70.10:FF:000006">
    <property type="entry name" value="M23 family peptidase"/>
    <property type="match status" value="1"/>
</dbReference>
<dbReference type="EMBL" id="FPHB01000011">
    <property type="protein sequence ID" value="SFV50623.1"/>
    <property type="molecule type" value="Genomic_DNA"/>
</dbReference>
<dbReference type="InterPro" id="IPR011055">
    <property type="entry name" value="Dup_hybrid_motif"/>
</dbReference>
<keyword evidence="2" id="KW-0175">Coiled coil</keyword>
<organism evidence="5">
    <name type="scientific">hydrothermal vent metagenome</name>
    <dbReference type="NCBI Taxonomy" id="652676"/>
    <lineage>
        <taxon>unclassified sequences</taxon>
        <taxon>metagenomes</taxon>
        <taxon>ecological metagenomes</taxon>
    </lineage>
</organism>
<accession>A0A1W1BAW3</accession>
<reference evidence="5" key="1">
    <citation type="submission" date="2016-10" db="EMBL/GenBank/DDBJ databases">
        <authorList>
            <person name="de Groot N.N."/>
        </authorList>
    </citation>
    <scope>NUCLEOTIDE SEQUENCE</scope>
</reference>
<name>A0A1W1BAW3_9ZZZZ</name>
<sequence length="316" mass="36001">MREHITITITDAHNDLKQYNLNKVVKKIALYAALFLLFFILVLMGSILYLNNSVKESEAKKAEIDKAFTLLQMKNRELHSSIDQTQKELNQKQNELYEVSNSLAEIEALIGLKPSKKLTLTQRVDLTKLTSENIAVMLEFIPNGSPVEYKGITSKYGWRMHPTLKKKEYHPGIDMRAKYATPVYATADGVVEYAGYHKRSGYGNLVIIDHNFGFKTYFGHLSKVKVKAGEFVRKGDLVALSGNSGLSNGPHLHYEVRFISRPLNPYKFIKWGVDNFNEIFQKEKNVPWQSLIATILKIKILKNHKQAQQSSPSAQK</sequence>
<keyword evidence="3" id="KW-1133">Transmembrane helix</keyword>
<dbReference type="AlphaFoldDB" id="A0A1W1BAW3"/>
<evidence type="ECO:0000256" key="2">
    <source>
        <dbReference type="SAM" id="Coils"/>
    </source>
</evidence>
<evidence type="ECO:0000259" key="4">
    <source>
        <dbReference type="Pfam" id="PF01551"/>
    </source>
</evidence>
<dbReference type="InterPro" id="IPR050570">
    <property type="entry name" value="Cell_wall_metabolism_enzyme"/>
</dbReference>
<gene>
    <name evidence="5" type="ORF">MNB_SM-7-1136</name>
</gene>
<dbReference type="InterPro" id="IPR016047">
    <property type="entry name" value="M23ase_b-sheet_dom"/>
</dbReference>
<evidence type="ECO:0000256" key="3">
    <source>
        <dbReference type="SAM" id="Phobius"/>
    </source>
</evidence>
<dbReference type="GO" id="GO:0004222">
    <property type="term" value="F:metalloendopeptidase activity"/>
    <property type="evidence" value="ECO:0007669"/>
    <property type="project" value="TreeGrafter"/>
</dbReference>